<protein>
    <recommendedName>
        <fullName evidence="3">SHSP domain-containing protein</fullName>
    </recommendedName>
</protein>
<dbReference type="GO" id="GO:0009408">
    <property type="term" value="P:response to heat"/>
    <property type="evidence" value="ECO:0007669"/>
    <property type="project" value="TreeGrafter"/>
</dbReference>
<dbReference type="AlphaFoldDB" id="A0A815JQ89"/>
<dbReference type="GO" id="GO:0043066">
    <property type="term" value="P:negative regulation of apoptotic process"/>
    <property type="evidence" value="ECO:0007669"/>
    <property type="project" value="TreeGrafter"/>
</dbReference>
<evidence type="ECO:0000259" key="3">
    <source>
        <dbReference type="PROSITE" id="PS01031"/>
    </source>
</evidence>
<proteinExistence type="inferred from homology"/>
<dbReference type="GO" id="GO:0005634">
    <property type="term" value="C:nucleus"/>
    <property type="evidence" value="ECO:0007669"/>
    <property type="project" value="TreeGrafter"/>
</dbReference>
<dbReference type="SUPFAM" id="SSF49764">
    <property type="entry name" value="HSP20-like chaperones"/>
    <property type="match status" value="2"/>
</dbReference>
<dbReference type="GO" id="GO:0005737">
    <property type="term" value="C:cytoplasm"/>
    <property type="evidence" value="ECO:0007669"/>
    <property type="project" value="TreeGrafter"/>
</dbReference>
<feature type="domain" description="SHSP" evidence="3">
    <location>
        <begin position="183"/>
        <end position="292"/>
    </location>
</feature>
<dbReference type="Proteomes" id="UP000663829">
    <property type="component" value="Unassembled WGS sequence"/>
</dbReference>
<dbReference type="PROSITE" id="PS01031">
    <property type="entry name" value="SHSP"/>
    <property type="match status" value="2"/>
</dbReference>
<organism evidence="5 8">
    <name type="scientific">Didymodactylos carnosus</name>
    <dbReference type="NCBI Taxonomy" id="1234261"/>
    <lineage>
        <taxon>Eukaryota</taxon>
        <taxon>Metazoa</taxon>
        <taxon>Spiralia</taxon>
        <taxon>Gnathifera</taxon>
        <taxon>Rotifera</taxon>
        <taxon>Eurotatoria</taxon>
        <taxon>Bdelloidea</taxon>
        <taxon>Philodinida</taxon>
        <taxon>Philodinidae</taxon>
        <taxon>Didymodactylos</taxon>
    </lineage>
</organism>
<sequence length="292" mass="33713">MSSLIPVHRFSRHDPFHDVVDFFHTNLDWYDPFDDFDQQLTVFPTNRLRWLNEPPRQRPSYNRGQSVEKFRVQLDVTNFDHNSIHTKIDGQKLIVTGKQEEKSGDDYVKNEFRKAYDLPEHVDTKDLVSYITPNDMLVIEIPIKNPQLQQNMLESQKQYQNSEKHVSSPIGGQLVPSFDFGSFYGGTFGPKIVDDTTSNTGKKLNMNVDMKGYKPEQIKVSVKDNELIVQGEQEYESNNRAGRSYFYKQVTLPPGVITDRLQTHLMNNGQLTIEAPYAEPRQPQAIESAKKT</sequence>
<dbReference type="Proteomes" id="UP000681722">
    <property type="component" value="Unassembled WGS sequence"/>
</dbReference>
<evidence type="ECO:0000256" key="1">
    <source>
        <dbReference type="PROSITE-ProRule" id="PRU00285"/>
    </source>
</evidence>
<dbReference type="OrthoDB" id="1431247at2759"/>
<dbReference type="EMBL" id="CAJNOQ010016498">
    <property type="protein sequence ID" value="CAF1382060.1"/>
    <property type="molecule type" value="Genomic_DNA"/>
</dbReference>
<dbReference type="Pfam" id="PF00011">
    <property type="entry name" value="HSP20"/>
    <property type="match status" value="2"/>
</dbReference>
<evidence type="ECO:0000313" key="5">
    <source>
        <dbReference type="EMBL" id="CAF1382060.1"/>
    </source>
</evidence>
<dbReference type="Gene3D" id="2.60.40.790">
    <property type="match status" value="2"/>
</dbReference>
<dbReference type="Proteomes" id="UP000677228">
    <property type="component" value="Unassembled WGS sequence"/>
</dbReference>
<dbReference type="InterPro" id="IPR001436">
    <property type="entry name" value="Alpha-crystallin/sHSP_animal"/>
</dbReference>
<feature type="domain" description="SHSP" evidence="3">
    <location>
        <begin position="52"/>
        <end position="158"/>
    </location>
</feature>
<dbReference type="InterPro" id="IPR002068">
    <property type="entry name" value="A-crystallin/Hsp20_dom"/>
</dbReference>
<gene>
    <name evidence="5" type="ORF">GPM918_LOCUS32378</name>
    <name evidence="4" type="ORF">OVA965_LOCUS19682</name>
    <name evidence="7" type="ORF">SRO942_LOCUS33048</name>
    <name evidence="6" type="ORF">TMI583_LOCUS19810</name>
</gene>
<reference evidence="5" key="1">
    <citation type="submission" date="2021-02" db="EMBL/GenBank/DDBJ databases">
        <authorList>
            <person name="Nowell W R."/>
        </authorList>
    </citation>
    <scope>NUCLEOTIDE SEQUENCE</scope>
</reference>
<evidence type="ECO:0000313" key="7">
    <source>
        <dbReference type="EMBL" id="CAF4277389.1"/>
    </source>
</evidence>
<dbReference type="EMBL" id="CAJNOK010010209">
    <property type="protein sequence ID" value="CAF1109216.1"/>
    <property type="molecule type" value="Genomic_DNA"/>
</dbReference>
<dbReference type="CDD" id="cd06526">
    <property type="entry name" value="metazoan_ACD"/>
    <property type="match status" value="2"/>
</dbReference>
<dbReference type="GO" id="GO:0042026">
    <property type="term" value="P:protein refolding"/>
    <property type="evidence" value="ECO:0007669"/>
    <property type="project" value="TreeGrafter"/>
</dbReference>
<dbReference type="PANTHER" id="PTHR45640">
    <property type="entry name" value="HEAT SHOCK PROTEIN HSP-12.2-RELATED"/>
    <property type="match status" value="1"/>
</dbReference>
<dbReference type="EMBL" id="CAJOBC010081900">
    <property type="protein sequence ID" value="CAF4277389.1"/>
    <property type="molecule type" value="Genomic_DNA"/>
</dbReference>
<evidence type="ECO:0000313" key="4">
    <source>
        <dbReference type="EMBL" id="CAF1109216.1"/>
    </source>
</evidence>
<name>A0A815JQ89_9BILA</name>
<comment type="caution">
    <text evidence="5">The sequence shown here is derived from an EMBL/GenBank/DDBJ whole genome shotgun (WGS) entry which is preliminary data.</text>
</comment>
<comment type="similarity">
    <text evidence="1 2">Belongs to the small heat shock protein (HSP20) family.</text>
</comment>
<dbReference type="GO" id="GO:0051082">
    <property type="term" value="F:unfolded protein binding"/>
    <property type="evidence" value="ECO:0007669"/>
    <property type="project" value="TreeGrafter"/>
</dbReference>
<dbReference type="PANTHER" id="PTHR45640:SF7">
    <property type="entry name" value="HEAT SHOCK PROTEIN BETA-1"/>
    <property type="match status" value="1"/>
</dbReference>
<dbReference type="InterPro" id="IPR008978">
    <property type="entry name" value="HSP20-like_chaperone"/>
</dbReference>
<evidence type="ECO:0000313" key="6">
    <source>
        <dbReference type="EMBL" id="CAF3875551.1"/>
    </source>
</evidence>
<keyword evidence="8" id="KW-1185">Reference proteome</keyword>
<dbReference type="Proteomes" id="UP000682733">
    <property type="component" value="Unassembled WGS sequence"/>
</dbReference>
<dbReference type="EMBL" id="CAJOBA010012541">
    <property type="protein sequence ID" value="CAF3875551.1"/>
    <property type="molecule type" value="Genomic_DNA"/>
</dbReference>
<evidence type="ECO:0000313" key="8">
    <source>
        <dbReference type="Proteomes" id="UP000663829"/>
    </source>
</evidence>
<accession>A0A815JQ89</accession>
<evidence type="ECO:0000256" key="2">
    <source>
        <dbReference type="RuleBase" id="RU003616"/>
    </source>
</evidence>